<dbReference type="EMBL" id="FJVC01000333">
    <property type="protein sequence ID" value="CZT48410.1"/>
    <property type="molecule type" value="Genomic_DNA"/>
</dbReference>
<dbReference type="AlphaFoldDB" id="A0A1E1MH27"/>
<gene>
    <name evidence="1" type="ORF">RSE6_09096</name>
</gene>
<keyword evidence="2" id="KW-1185">Reference proteome</keyword>
<name>A0A1E1MH27_RHYSE</name>
<evidence type="ECO:0000313" key="2">
    <source>
        <dbReference type="Proteomes" id="UP000177625"/>
    </source>
</evidence>
<sequence length="104" mass="11222">MASPSSIPDDGFVQMFEAPAGSNWYSGVNALASNSTTPFFVAKDYRLKHPNNQTGGYKVIQPFVTTIQSAGNFTLSTITIERTAVDDVSESIYPGHADFEVLDA</sequence>
<accession>A0A1E1MH27</accession>
<dbReference type="Proteomes" id="UP000177625">
    <property type="component" value="Unassembled WGS sequence"/>
</dbReference>
<dbReference type="Gene3D" id="2.60.120.10">
    <property type="entry name" value="Jelly Rolls"/>
    <property type="match status" value="1"/>
</dbReference>
<organism evidence="1 2">
    <name type="scientific">Rhynchosporium secalis</name>
    <name type="common">Barley scald fungus</name>
    <dbReference type="NCBI Taxonomy" id="38038"/>
    <lineage>
        <taxon>Eukaryota</taxon>
        <taxon>Fungi</taxon>
        <taxon>Dikarya</taxon>
        <taxon>Ascomycota</taxon>
        <taxon>Pezizomycotina</taxon>
        <taxon>Leotiomycetes</taxon>
        <taxon>Helotiales</taxon>
        <taxon>Ploettnerulaceae</taxon>
        <taxon>Rhynchosporium</taxon>
    </lineage>
</organism>
<proteinExistence type="predicted"/>
<dbReference type="InterPro" id="IPR014710">
    <property type="entry name" value="RmlC-like_jellyroll"/>
</dbReference>
<protein>
    <submittedName>
        <fullName evidence="1">Uncharacterized protein</fullName>
    </submittedName>
</protein>
<reference evidence="2" key="1">
    <citation type="submission" date="2016-03" db="EMBL/GenBank/DDBJ databases">
        <authorList>
            <person name="Guldener U."/>
        </authorList>
    </citation>
    <scope>NUCLEOTIDE SEQUENCE [LARGE SCALE GENOMIC DNA]</scope>
</reference>
<evidence type="ECO:0000313" key="1">
    <source>
        <dbReference type="EMBL" id="CZT48410.1"/>
    </source>
</evidence>